<feature type="region of interest" description="Disordered" evidence="1">
    <location>
        <begin position="1"/>
        <end position="23"/>
    </location>
</feature>
<evidence type="ECO:0000313" key="2">
    <source>
        <dbReference type="EMBL" id="KAL0363873.1"/>
    </source>
</evidence>
<feature type="region of interest" description="Disordered" evidence="1">
    <location>
        <begin position="35"/>
        <end position="62"/>
    </location>
</feature>
<proteinExistence type="predicted"/>
<protein>
    <submittedName>
        <fullName evidence="2">Uncharacterized protein</fullName>
    </submittedName>
</protein>
<evidence type="ECO:0000256" key="1">
    <source>
        <dbReference type="SAM" id="MobiDB-lite"/>
    </source>
</evidence>
<organism evidence="2">
    <name type="scientific">Sesamum angustifolium</name>
    <dbReference type="NCBI Taxonomy" id="2727405"/>
    <lineage>
        <taxon>Eukaryota</taxon>
        <taxon>Viridiplantae</taxon>
        <taxon>Streptophyta</taxon>
        <taxon>Embryophyta</taxon>
        <taxon>Tracheophyta</taxon>
        <taxon>Spermatophyta</taxon>
        <taxon>Magnoliopsida</taxon>
        <taxon>eudicotyledons</taxon>
        <taxon>Gunneridae</taxon>
        <taxon>Pentapetalae</taxon>
        <taxon>asterids</taxon>
        <taxon>lamiids</taxon>
        <taxon>Lamiales</taxon>
        <taxon>Pedaliaceae</taxon>
        <taxon>Sesamum</taxon>
    </lineage>
</organism>
<sequence>MEEGLSEVAEAARQPRKHYDRPRVELSRSRVILDNSKAQRSASRAISHDGVPAEKKMWTPPF</sequence>
<comment type="caution">
    <text evidence="2">The sequence shown here is derived from an EMBL/GenBank/DDBJ whole genome shotgun (WGS) entry which is preliminary data.</text>
</comment>
<dbReference type="EMBL" id="JACGWK010000003">
    <property type="protein sequence ID" value="KAL0363873.1"/>
    <property type="molecule type" value="Genomic_DNA"/>
</dbReference>
<reference evidence="2" key="2">
    <citation type="journal article" date="2024" name="Plant">
        <title>Genomic evolution and insights into agronomic trait innovations of Sesamum species.</title>
        <authorList>
            <person name="Miao H."/>
            <person name="Wang L."/>
            <person name="Qu L."/>
            <person name="Liu H."/>
            <person name="Sun Y."/>
            <person name="Le M."/>
            <person name="Wang Q."/>
            <person name="Wei S."/>
            <person name="Zheng Y."/>
            <person name="Lin W."/>
            <person name="Duan Y."/>
            <person name="Cao H."/>
            <person name="Xiong S."/>
            <person name="Wang X."/>
            <person name="Wei L."/>
            <person name="Li C."/>
            <person name="Ma Q."/>
            <person name="Ju M."/>
            <person name="Zhao R."/>
            <person name="Li G."/>
            <person name="Mu C."/>
            <person name="Tian Q."/>
            <person name="Mei H."/>
            <person name="Zhang T."/>
            <person name="Gao T."/>
            <person name="Zhang H."/>
        </authorList>
    </citation>
    <scope>NUCLEOTIDE SEQUENCE</scope>
    <source>
        <strain evidence="2">G01</strain>
    </source>
</reference>
<gene>
    <name evidence="2" type="ORF">Sangu_0484900</name>
</gene>
<dbReference type="AlphaFoldDB" id="A0AAW2Q7Y7"/>
<accession>A0AAW2Q7Y7</accession>
<name>A0AAW2Q7Y7_9LAMI</name>
<feature type="compositionally biased region" description="Basic and acidic residues" evidence="1">
    <location>
        <begin position="51"/>
        <end position="62"/>
    </location>
</feature>
<reference evidence="2" key="1">
    <citation type="submission" date="2020-06" db="EMBL/GenBank/DDBJ databases">
        <authorList>
            <person name="Li T."/>
            <person name="Hu X."/>
            <person name="Zhang T."/>
            <person name="Song X."/>
            <person name="Zhang H."/>
            <person name="Dai N."/>
            <person name="Sheng W."/>
            <person name="Hou X."/>
            <person name="Wei L."/>
        </authorList>
    </citation>
    <scope>NUCLEOTIDE SEQUENCE</scope>
    <source>
        <strain evidence="2">G01</strain>
        <tissue evidence="2">Leaf</tissue>
    </source>
</reference>